<name>A0A7S2RJD1_9STRA</name>
<reference evidence="1" key="1">
    <citation type="submission" date="2021-01" db="EMBL/GenBank/DDBJ databases">
        <authorList>
            <person name="Corre E."/>
            <person name="Pelletier E."/>
            <person name="Niang G."/>
            <person name="Scheremetjew M."/>
            <person name="Finn R."/>
            <person name="Kale V."/>
            <person name="Holt S."/>
            <person name="Cochrane G."/>
            <person name="Meng A."/>
            <person name="Brown T."/>
            <person name="Cohen L."/>
        </authorList>
    </citation>
    <scope>NUCLEOTIDE SEQUENCE</scope>
    <source>
        <strain evidence="1">NY070348D</strain>
    </source>
</reference>
<sequence length="168" mass="19157">MMLIANTVGFINNDYADTFQLDCSVQGYDAGCADFLKDERRTKLRLLWKTMYKWSLEISNRGQGYVKVLQDIQTEGKCCGFDPPYSCWFGDAKDTHVMEFLNLTDSQDDKPPNCALEKYYYPSSMNCEYPDAKDSNGIGIMHCATASHRPPPLPSSYRHHVCIILCHC</sequence>
<evidence type="ECO:0000313" key="1">
    <source>
        <dbReference type="EMBL" id="CAD9672811.1"/>
    </source>
</evidence>
<proteinExistence type="predicted"/>
<gene>
    <name evidence="1" type="ORF">QSP1433_LOCUS4080</name>
</gene>
<organism evidence="1">
    <name type="scientific">Mucochytrium quahogii</name>
    <dbReference type="NCBI Taxonomy" id="96639"/>
    <lineage>
        <taxon>Eukaryota</taxon>
        <taxon>Sar</taxon>
        <taxon>Stramenopiles</taxon>
        <taxon>Bigyra</taxon>
        <taxon>Labyrinthulomycetes</taxon>
        <taxon>Thraustochytrida</taxon>
        <taxon>Thraustochytriidae</taxon>
        <taxon>Mucochytrium</taxon>
    </lineage>
</organism>
<accession>A0A7S2RJD1</accession>
<protein>
    <submittedName>
        <fullName evidence="1">Uncharacterized protein</fullName>
    </submittedName>
</protein>
<dbReference type="EMBL" id="HBHK01006722">
    <property type="protein sequence ID" value="CAD9672811.1"/>
    <property type="molecule type" value="Transcribed_RNA"/>
</dbReference>
<dbReference type="AlphaFoldDB" id="A0A7S2RJD1"/>